<dbReference type="Pfam" id="PF11968">
    <property type="entry name" value="Bmt2"/>
    <property type="match status" value="1"/>
</dbReference>
<reference evidence="4 5" key="1">
    <citation type="submission" date="2015-07" db="EMBL/GenBank/DDBJ databases">
        <title>The genome of Eufriesea mexicana.</title>
        <authorList>
            <person name="Pan H."/>
            <person name="Kapheim K."/>
        </authorList>
    </citation>
    <scope>NUCLEOTIDE SEQUENCE [LARGE SCALE GENOMIC DNA]</scope>
    <source>
        <strain evidence="4">0111107269</strain>
        <tissue evidence="4">Whole body</tissue>
    </source>
</reference>
<dbReference type="GO" id="GO:0008168">
    <property type="term" value="F:methyltransferase activity"/>
    <property type="evidence" value="ECO:0007669"/>
    <property type="project" value="UniProtKB-KW"/>
</dbReference>
<dbReference type="PANTHER" id="PTHR21008">
    <property type="entry name" value="S-ADENOSYLMETHIONINE SENSOR UPSTREAM OF MTORC1-RELATED"/>
    <property type="match status" value="1"/>
</dbReference>
<dbReference type="HAMAP" id="MF_03044">
    <property type="entry name" value="BMT2"/>
    <property type="match status" value="1"/>
</dbReference>
<evidence type="ECO:0000256" key="3">
    <source>
        <dbReference type="ARBA" id="ARBA00022691"/>
    </source>
</evidence>
<dbReference type="EMBL" id="KQ761005">
    <property type="protein sequence ID" value="OAD58428.1"/>
    <property type="molecule type" value="Genomic_DNA"/>
</dbReference>
<dbReference type="GO" id="GO:0032259">
    <property type="term" value="P:methylation"/>
    <property type="evidence" value="ECO:0007669"/>
    <property type="project" value="UniProtKB-KW"/>
</dbReference>
<evidence type="ECO:0008006" key="6">
    <source>
        <dbReference type="Google" id="ProtNLM"/>
    </source>
</evidence>
<accession>A0A310SN35</accession>
<evidence type="ECO:0000313" key="5">
    <source>
        <dbReference type="Proteomes" id="UP000250275"/>
    </source>
</evidence>
<evidence type="ECO:0000313" key="4">
    <source>
        <dbReference type="EMBL" id="OAD58428.1"/>
    </source>
</evidence>
<dbReference type="InterPro" id="IPR029063">
    <property type="entry name" value="SAM-dependent_MTases_sf"/>
</dbReference>
<dbReference type="Proteomes" id="UP000250275">
    <property type="component" value="Unassembled WGS sequence"/>
</dbReference>
<feature type="non-terminal residue" evidence="4">
    <location>
        <position position="351"/>
    </location>
</feature>
<keyword evidence="3" id="KW-0949">S-adenosyl-L-methionine</keyword>
<dbReference type="AlphaFoldDB" id="A0A310SN35"/>
<keyword evidence="5" id="KW-1185">Reference proteome</keyword>
<gene>
    <name evidence="4" type="ORF">WN48_10927</name>
</gene>
<sequence length="351" mass="41190">MVSKEHKCLADIIKNTHATLRREAQNYGPEIAWTRHISRKDNLQKYASSMQTLATIYWMENNLNTRNSTYCRLEWIKLQCEEYFLNGGRQKYDLREEDIKLKINTSIVGTKVATNCNVNTEQKKNHTLKCLLNNVQKSIEKISLLDVGSCYNPFETVNIFEVTAIDLNGIPDKVLCCDFLNVQIGQETIFSNDKQEVLQLSENCFQVVVFSLFLEYLPCPKQRYLSCRKAYNLLQSGGILFIISPDSKHVNANAKLMKSWRYVLSKLGFMRIKYEKLRHVHCMIFRKCKFKEVASRWVNLQKLPQNDPLYLHETSIYIPQDFRNESNEIKKREEKAYDTNEIMSMFNELPF</sequence>
<name>A0A310SN35_9HYME</name>
<evidence type="ECO:0000256" key="1">
    <source>
        <dbReference type="ARBA" id="ARBA00022603"/>
    </source>
</evidence>
<evidence type="ECO:0000256" key="2">
    <source>
        <dbReference type="ARBA" id="ARBA00022679"/>
    </source>
</evidence>
<dbReference type="PANTHER" id="PTHR21008:SF0">
    <property type="entry name" value="S-ADENOSYLMETHIONINE SENSOR UPSTREAM OF MTORC1"/>
    <property type="match status" value="1"/>
</dbReference>
<proteinExistence type="inferred from homology"/>
<dbReference type="OrthoDB" id="5954793at2759"/>
<dbReference type="Gene3D" id="3.40.50.150">
    <property type="entry name" value="Vaccinia Virus protein VP39"/>
    <property type="match status" value="1"/>
</dbReference>
<keyword evidence="2" id="KW-0808">Transferase</keyword>
<dbReference type="InterPro" id="IPR021867">
    <property type="entry name" value="Bmt2/SAMTOR"/>
</dbReference>
<protein>
    <recommendedName>
        <fullName evidence="6">S-adenosylmethionine sensor upstream of mTORC1</fullName>
    </recommendedName>
</protein>
<keyword evidence="1" id="KW-0489">Methyltransferase</keyword>
<dbReference type="SUPFAM" id="SSF53335">
    <property type="entry name" value="S-adenosyl-L-methionine-dependent methyltransferases"/>
    <property type="match status" value="1"/>
</dbReference>
<dbReference type="GO" id="GO:1904262">
    <property type="term" value="P:negative regulation of TORC1 signaling"/>
    <property type="evidence" value="ECO:0007669"/>
    <property type="project" value="TreeGrafter"/>
</dbReference>
<organism evidence="4 5">
    <name type="scientific">Eufriesea mexicana</name>
    <dbReference type="NCBI Taxonomy" id="516756"/>
    <lineage>
        <taxon>Eukaryota</taxon>
        <taxon>Metazoa</taxon>
        <taxon>Ecdysozoa</taxon>
        <taxon>Arthropoda</taxon>
        <taxon>Hexapoda</taxon>
        <taxon>Insecta</taxon>
        <taxon>Pterygota</taxon>
        <taxon>Neoptera</taxon>
        <taxon>Endopterygota</taxon>
        <taxon>Hymenoptera</taxon>
        <taxon>Apocrita</taxon>
        <taxon>Aculeata</taxon>
        <taxon>Apoidea</taxon>
        <taxon>Anthophila</taxon>
        <taxon>Apidae</taxon>
        <taxon>Eufriesea</taxon>
    </lineage>
</organism>